<keyword evidence="3" id="KW-1185">Reference proteome</keyword>
<name>I6SWX9_ENTHA</name>
<evidence type="ECO:0000313" key="3">
    <source>
        <dbReference type="Proteomes" id="UP000002895"/>
    </source>
</evidence>
<accession>I6SWX9</accession>
<protein>
    <submittedName>
        <fullName evidence="2">Uncharacterized protein</fullName>
    </submittedName>
</protein>
<sequence>MINQKKLNIGLTTSMITILIYIDHRQCSLLVILLSMMIPFVVALKK</sequence>
<keyword evidence="1" id="KW-1133">Transmembrane helix</keyword>
<dbReference type="Proteomes" id="UP000002895">
    <property type="component" value="Chromosome"/>
</dbReference>
<dbReference type="GeneID" id="59131707"/>
<organism evidence="2 3">
    <name type="scientific">Enterococcus hirae (strain ATCC 9790 / DSM 20160 / JCM 8729 / LMG 6399 / NBRC 3181 / NCIMB 6459 / NCDO 1258 / NCTC 12367 / WDCM 00089 / R)</name>
    <dbReference type="NCBI Taxonomy" id="768486"/>
    <lineage>
        <taxon>Bacteria</taxon>
        <taxon>Bacillati</taxon>
        <taxon>Bacillota</taxon>
        <taxon>Bacilli</taxon>
        <taxon>Lactobacillales</taxon>
        <taxon>Enterococcaceae</taxon>
        <taxon>Enterococcus</taxon>
    </lineage>
</organism>
<feature type="transmembrane region" description="Helical" evidence="1">
    <location>
        <begin position="7"/>
        <end position="22"/>
    </location>
</feature>
<dbReference type="AlphaFoldDB" id="I6SWX9"/>
<dbReference type="HOGENOM" id="CLU_217177_0_0_9"/>
<feature type="transmembrane region" description="Helical" evidence="1">
    <location>
        <begin position="28"/>
        <end position="44"/>
    </location>
</feature>
<dbReference type="KEGG" id="ehr:EHR_04775"/>
<dbReference type="EMBL" id="CP003504">
    <property type="protein sequence ID" value="AFM69917.1"/>
    <property type="molecule type" value="Genomic_DNA"/>
</dbReference>
<reference evidence="2 3" key="1">
    <citation type="journal article" date="2012" name="J. Bacteriol.">
        <title>Genome sequence of Enterococcus hirae (Streptococcus faecalis) ATCC 9790, a model organism for the study of ion transport, bioenergetics, and copper homeostasis.</title>
        <authorList>
            <person name="Gaechter T."/>
            <person name="Wunderlin C."/>
            <person name="Schmidheini T."/>
            <person name="Solioz M."/>
        </authorList>
    </citation>
    <scope>NUCLEOTIDE SEQUENCE [LARGE SCALE GENOMIC DNA]</scope>
    <source>
        <strain evidence="3">ATCC 9790 / DSM 20160 / JCM 8729 / LMG 6399 / NBRC 3181 / NCIMB 6459 / NCDO 1258 / NCTC 12367 / WDCM 00089 / R</strain>
    </source>
</reference>
<keyword evidence="1" id="KW-0472">Membrane</keyword>
<gene>
    <name evidence="2" type="ordered locus">EHR_04775</name>
</gene>
<keyword evidence="1" id="KW-0812">Transmembrane</keyword>
<evidence type="ECO:0000256" key="1">
    <source>
        <dbReference type="SAM" id="Phobius"/>
    </source>
</evidence>
<proteinExistence type="predicted"/>
<dbReference type="RefSeq" id="WP_014834373.1">
    <property type="nucleotide sequence ID" value="NC_018081.1"/>
</dbReference>
<dbReference type="eggNOG" id="ENOG5032Q0D">
    <property type="taxonomic scope" value="Bacteria"/>
</dbReference>
<evidence type="ECO:0000313" key="2">
    <source>
        <dbReference type="EMBL" id="AFM69917.1"/>
    </source>
</evidence>